<feature type="binding site" evidence="5">
    <location>
        <begin position="85"/>
        <end position="88"/>
    </location>
    <ligand>
        <name>AMP</name>
        <dbReference type="ChEBI" id="CHEBI:456215"/>
    </ligand>
</feature>
<evidence type="ECO:0000259" key="8">
    <source>
        <dbReference type="Pfam" id="PF05191"/>
    </source>
</evidence>
<dbReference type="InterPro" id="IPR006259">
    <property type="entry name" value="Adenyl_kin_sub"/>
</dbReference>
<comment type="similarity">
    <text evidence="5 6">Belongs to the adenylate kinase family.</text>
</comment>
<dbReference type="NCBIfam" id="NF001379">
    <property type="entry name" value="PRK00279.1-1"/>
    <property type="match status" value="1"/>
</dbReference>
<dbReference type="GO" id="GO:0005524">
    <property type="term" value="F:ATP binding"/>
    <property type="evidence" value="ECO:0007669"/>
    <property type="project" value="UniProtKB-UniRule"/>
</dbReference>
<comment type="function">
    <text evidence="5">Catalyzes the reversible transfer of the terminal phosphate group between ATP and AMP. Plays an important role in cellular energy homeostasis and in adenine nucleotide metabolism.</text>
</comment>
<dbReference type="RefSeq" id="WP_088920805.1">
    <property type="nucleotide sequence ID" value="NZ_CP018632.1"/>
</dbReference>
<comment type="domain">
    <text evidence="5">Consists of three domains, a large central CORE domain and two small peripheral domains, NMPbind and LID, which undergo movements during catalysis. The LID domain closes over the site of phosphoryl transfer upon ATP binding. Assembling and dissambling the active center during each catalytic cycle provides an effective means to prevent ATP hydrolysis.</text>
</comment>
<proteinExistence type="inferred from homology"/>
<feature type="binding site" evidence="5">
    <location>
        <position position="167"/>
    </location>
    <ligand>
        <name>AMP</name>
        <dbReference type="ChEBI" id="CHEBI:456215"/>
    </ligand>
</feature>
<dbReference type="Proteomes" id="UP000250079">
    <property type="component" value="Chromosome"/>
</dbReference>
<dbReference type="InterPro" id="IPR007862">
    <property type="entry name" value="Adenylate_kinase_lid-dom"/>
</dbReference>
<gene>
    <name evidence="5 9" type="primary">adk</name>
    <name evidence="9" type="ORF">IMCC3135_29605</name>
</gene>
<keyword evidence="5" id="KW-0963">Cytoplasm</keyword>
<dbReference type="UniPathway" id="UPA00588">
    <property type="reaction ID" value="UER00649"/>
</dbReference>
<dbReference type="HAMAP" id="MF_00235">
    <property type="entry name" value="Adenylate_kinase_Adk"/>
    <property type="match status" value="1"/>
</dbReference>
<keyword evidence="5 7" id="KW-0067">ATP-binding</keyword>
<name>A0A2Z2P0T6_9GAMM</name>
<accession>A0A2Z2P0T6</accession>
<dbReference type="NCBIfam" id="NF011100">
    <property type="entry name" value="PRK14527.1"/>
    <property type="match status" value="1"/>
</dbReference>
<organism evidence="9 10">
    <name type="scientific">Granulosicoccus antarcticus IMCC3135</name>
    <dbReference type="NCBI Taxonomy" id="1192854"/>
    <lineage>
        <taxon>Bacteria</taxon>
        <taxon>Pseudomonadati</taxon>
        <taxon>Pseudomonadota</taxon>
        <taxon>Gammaproteobacteria</taxon>
        <taxon>Chromatiales</taxon>
        <taxon>Granulosicoccaceae</taxon>
        <taxon>Granulosicoccus</taxon>
    </lineage>
</organism>
<protein>
    <recommendedName>
        <fullName evidence="5 7">Adenylate kinase</fullName>
        <shortName evidence="5">AK</shortName>
        <ecNumber evidence="5 7">2.7.4.3</ecNumber>
    </recommendedName>
    <alternativeName>
        <fullName evidence="5">ATP-AMP transphosphorylase</fullName>
    </alternativeName>
    <alternativeName>
        <fullName evidence="5">ATP:AMP phosphotransferase</fullName>
    </alternativeName>
    <alternativeName>
        <fullName evidence="5">Adenylate monophosphate kinase</fullName>
    </alternativeName>
</protein>
<sequence>MRLILLGGPGAGKGTQAGYLTERYGIPQISTGDMLRAAVKAATPLGIEAKKVMDAGDLVSDDIIIGLVKERIKEADCEKGFLFDGFPRTLTQADAMKQANVQLDAVVEIDVDNEEIIKRMGGRRIHEASGRSYHVEYNPPKVAETDDVTGEPLIQRKDDKEETVRYRLEVYEEQTAPLKAYYQTWADSGADTAPGYVHIQGVGTVDEIRQRIFDALDSATTATA</sequence>
<feature type="region of interest" description="LID" evidence="5">
    <location>
        <begin position="122"/>
        <end position="159"/>
    </location>
</feature>
<evidence type="ECO:0000256" key="6">
    <source>
        <dbReference type="RuleBase" id="RU003330"/>
    </source>
</evidence>
<keyword evidence="10" id="KW-1185">Reference proteome</keyword>
<dbReference type="OrthoDB" id="9805030at2"/>
<feature type="binding site" evidence="5">
    <location>
        <position position="203"/>
    </location>
    <ligand>
        <name>ATP</name>
        <dbReference type="ChEBI" id="CHEBI:30616"/>
    </ligand>
</feature>
<evidence type="ECO:0000313" key="10">
    <source>
        <dbReference type="Proteomes" id="UP000250079"/>
    </source>
</evidence>
<dbReference type="GO" id="GO:0004017">
    <property type="term" value="F:AMP kinase activity"/>
    <property type="evidence" value="ECO:0007669"/>
    <property type="project" value="UniProtKB-UniRule"/>
</dbReference>
<dbReference type="InterPro" id="IPR033690">
    <property type="entry name" value="Adenylat_kinase_CS"/>
</dbReference>
<evidence type="ECO:0000256" key="4">
    <source>
        <dbReference type="ARBA" id="ARBA00022777"/>
    </source>
</evidence>
<comment type="catalytic activity">
    <reaction evidence="5 7">
        <text>AMP + ATP = 2 ADP</text>
        <dbReference type="Rhea" id="RHEA:12973"/>
        <dbReference type="ChEBI" id="CHEBI:30616"/>
        <dbReference type="ChEBI" id="CHEBI:456215"/>
        <dbReference type="ChEBI" id="CHEBI:456216"/>
        <dbReference type="EC" id="2.7.4.3"/>
    </reaction>
</comment>
<keyword evidence="2 5" id="KW-0545">Nucleotide biosynthesis</keyword>
<feature type="binding site" evidence="5">
    <location>
        <position position="156"/>
    </location>
    <ligand>
        <name>AMP</name>
        <dbReference type="ChEBI" id="CHEBI:456215"/>
    </ligand>
</feature>
<dbReference type="AlphaFoldDB" id="A0A2Z2P0T6"/>
<keyword evidence="3 5" id="KW-0547">Nucleotide-binding</keyword>
<dbReference type="KEGG" id="gai:IMCC3135_29605"/>
<dbReference type="GO" id="GO:0044209">
    <property type="term" value="P:AMP salvage"/>
    <property type="evidence" value="ECO:0007669"/>
    <property type="project" value="UniProtKB-UniRule"/>
</dbReference>
<comment type="subcellular location">
    <subcellularLocation>
        <location evidence="5 7">Cytoplasm</location>
    </subcellularLocation>
</comment>
<dbReference type="Pfam" id="PF05191">
    <property type="entry name" value="ADK_lid"/>
    <property type="match status" value="1"/>
</dbReference>
<dbReference type="CDD" id="cd01428">
    <property type="entry name" value="ADK"/>
    <property type="match status" value="1"/>
</dbReference>
<dbReference type="EMBL" id="CP018632">
    <property type="protein sequence ID" value="ASJ75971.1"/>
    <property type="molecule type" value="Genomic_DNA"/>
</dbReference>
<feature type="binding site" evidence="5">
    <location>
        <begin position="132"/>
        <end position="133"/>
    </location>
    <ligand>
        <name>ATP</name>
        <dbReference type="ChEBI" id="CHEBI:30616"/>
    </ligand>
</feature>
<dbReference type="PROSITE" id="PS00113">
    <property type="entry name" value="ADENYLATE_KINASE"/>
    <property type="match status" value="1"/>
</dbReference>
<feature type="domain" description="Adenylate kinase active site lid" evidence="8">
    <location>
        <begin position="123"/>
        <end position="158"/>
    </location>
</feature>
<dbReference type="NCBIfam" id="NF001381">
    <property type="entry name" value="PRK00279.1-3"/>
    <property type="match status" value="1"/>
</dbReference>
<dbReference type="Pfam" id="PF00406">
    <property type="entry name" value="ADK"/>
    <property type="match status" value="1"/>
</dbReference>
<evidence type="ECO:0000256" key="1">
    <source>
        <dbReference type="ARBA" id="ARBA00022679"/>
    </source>
</evidence>
<dbReference type="EC" id="2.7.4.3" evidence="5 7"/>
<dbReference type="InterPro" id="IPR000850">
    <property type="entry name" value="Adenylat/UMP-CMP_kin"/>
</dbReference>
<dbReference type="Gene3D" id="3.40.50.300">
    <property type="entry name" value="P-loop containing nucleotide triphosphate hydrolases"/>
    <property type="match status" value="1"/>
</dbReference>
<keyword evidence="1 5" id="KW-0808">Transferase</keyword>
<evidence type="ECO:0000256" key="7">
    <source>
        <dbReference type="RuleBase" id="RU003331"/>
    </source>
</evidence>
<feature type="binding site" evidence="5">
    <location>
        <position position="36"/>
    </location>
    <ligand>
        <name>AMP</name>
        <dbReference type="ChEBI" id="CHEBI:456215"/>
    </ligand>
</feature>
<feature type="binding site" evidence="5">
    <location>
        <begin position="10"/>
        <end position="15"/>
    </location>
    <ligand>
        <name>ATP</name>
        <dbReference type="ChEBI" id="CHEBI:30616"/>
    </ligand>
</feature>
<dbReference type="SUPFAM" id="SSF52540">
    <property type="entry name" value="P-loop containing nucleoside triphosphate hydrolases"/>
    <property type="match status" value="1"/>
</dbReference>
<dbReference type="PANTHER" id="PTHR23359">
    <property type="entry name" value="NUCLEOTIDE KINASE"/>
    <property type="match status" value="1"/>
</dbReference>
<feature type="region of interest" description="NMP" evidence="5">
    <location>
        <begin position="30"/>
        <end position="59"/>
    </location>
</feature>
<feature type="binding site" evidence="5">
    <location>
        <position position="123"/>
    </location>
    <ligand>
        <name>ATP</name>
        <dbReference type="ChEBI" id="CHEBI:30616"/>
    </ligand>
</feature>
<evidence type="ECO:0000256" key="3">
    <source>
        <dbReference type="ARBA" id="ARBA00022741"/>
    </source>
</evidence>
<evidence type="ECO:0000256" key="2">
    <source>
        <dbReference type="ARBA" id="ARBA00022727"/>
    </source>
</evidence>
<feature type="binding site" evidence="5">
    <location>
        <position position="31"/>
    </location>
    <ligand>
        <name>AMP</name>
        <dbReference type="ChEBI" id="CHEBI:456215"/>
    </ligand>
</feature>
<dbReference type="NCBIfam" id="TIGR01351">
    <property type="entry name" value="adk"/>
    <property type="match status" value="1"/>
</dbReference>
<comment type="subunit">
    <text evidence="5 7">Monomer.</text>
</comment>
<comment type="caution">
    <text evidence="5">Lacks conserved residue(s) required for the propagation of feature annotation.</text>
</comment>
<dbReference type="GO" id="GO:0005737">
    <property type="term" value="C:cytoplasm"/>
    <property type="evidence" value="ECO:0007669"/>
    <property type="project" value="UniProtKB-SubCell"/>
</dbReference>
<feature type="binding site" evidence="5">
    <location>
        <begin position="57"/>
        <end position="59"/>
    </location>
    <ligand>
        <name>AMP</name>
        <dbReference type="ChEBI" id="CHEBI:456215"/>
    </ligand>
</feature>
<comment type="pathway">
    <text evidence="5">Purine metabolism; AMP biosynthesis via salvage pathway; AMP from ADP: step 1/1.</text>
</comment>
<evidence type="ECO:0000256" key="5">
    <source>
        <dbReference type="HAMAP-Rule" id="MF_00235"/>
    </source>
</evidence>
<dbReference type="InterPro" id="IPR027417">
    <property type="entry name" value="P-loop_NTPase"/>
</dbReference>
<dbReference type="NCBIfam" id="NF001380">
    <property type="entry name" value="PRK00279.1-2"/>
    <property type="match status" value="1"/>
</dbReference>
<dbReference type="FunFam" id="3.40.50.300:FF:000106">
    <property type="entry name" value="Adenylate kinase mitochondrial"/>
    <property type="match status" value="1"/>
</dbReference>
<keyword evidence="4 5" id="KW-0418">Kinase</keyword>
<feature type="binding site" evidence="5">
    <location>
        <position position="92"/>
    </location>
    <ligand>
        <name>AMP</name>
        <dbReference type="ChEBI" id="CHEBI:456215"/>
    </ligand>
</feature>
<dbReference type="PRINTS" id="PR00094">
    <property type="entry name" value="ADENYLTKNASE"/>
</dbReference>
<reference evidence="9 10" key="1">
    <citation type="submission" date="2016-12" db="EMBL/GenBank/DDBJ databases">
        <authorList>
            <person name="Song W.-J."/>
            <person name="Kurnit D.M."/>
        </authorList>
    </citation>
    <scope>NUCLEOTIDE SEQUENCE [LARGE SCALE GENOMIC DNA]</scope>
    <source>
        <strain evidence="9 10">IMCC3135</strain>
    </source>
</reference>
<evidence type="ECO:0000313" key="9">
    <source>
        <dbReference type="EMBL" id="ASJ75971.1"/>
    </source>
</evidence>